<proteinExistence type="predicted"/>
<keyword evidence="1 9" id="KW-0547">Nucleotide-binding</keyword>
<dbReference type="EC" id="5.6.2.4" evidence="7"/>
<feature type="compositionally biased region" description="Polar residues" evidence="10">
    <location>
        <begin position="407"/>
        <end position="423"/>
    </location>
</feature>
<dbReference type="InterPro" id="IPR000212">
    <property type="entry name" value="DNA_helicase_UvrD/REP"/>
</dbReference>
<name>A0A5N6DLX9_ASPPA</name>
<feature type="region of interest" description="Disordered" evidence="10">
    <location>
        <begin position="387"/>
        <end position="468"/>
    </location>
</feature>
<feature type="domain" description="UvrD-like helicase ATP-binding" evidence="11">
    <location>
        <begin position="1"/>
        <end position="147"/>
    </location>
</feature>
<keyword evidence="2 9" id="KW-0378">Hydrolase</keyword>
<accession>A0A5N6DLX9</accession>
<evidence type="ECO:0000256" key="6">
    <source>
        <dbReference type="ARBA" id="ARBA00034617"/>
    </source>
</evidence>
<dbReference type="VEuPathDB" id="FungiDB:BDV34DRAFT_90664"/>
<feature type="compositionally biased region" description="Polar residues" evidence="10">
    <location>
        <begin position="552"/>
        <end position="562"/>
    </location>
</feature>
<evidence type="ECO:0000259" key="11">
    <source>
        <dbReference type="PROSITE" id="PS51198"/>
    </source>
</evidence>
<feature type="compositionally biased region" description="Basic and acidic residues" evidence="10">
    <location>
        <begin position="507"/>
        <end position="530"/>
    </location>
</feature>
<keyword evidence="4 9" id="KW-0067">ATP-binding</keyword>
<organism evidence="13 14">
    <name type="scientific">Aspergillus parasiticus</name>
    <dbReference type="NCBI Taxonomy" id="5067"/>
    <lineage>
        <taxon>Eukaryota</taxon>
        <taxon>Fungi</taxon>
        <taxon>Dikarya</taxon>
        <taxon>Ascomycota</taxon>
        <taxon>Pezizomycotina</taxon>
        <taxon>Eurotiomycetes</taxon>
        <taxon>Eurotiomycetidae</taxon>
        <taxon>Eurotiales</taxon>
        <taxon>Aspergillaceae</taxon>
        <taxon>Aspergillus</taxon>
        <taxon>Aspergillus subgen. Circumdati</taxon>
    </lineage>
</organism>
<feature type="region of interest" description="Disordered" evidence="10">
    <location>
        <begin position="496"/>
        <end position="594"/>
    </location>
</feature>
<dbReference type="GO" id="GO:0000725">
    <property type="term" value="P:recombinational repair"/>
    <property type="evidence" value="ECO:0007669"/>
    <property type="project" value="TreeGrafter"/>
</dbReference>
<keyword evidence="14" id="KW-1185">Reference proteome</keyword>
<sequence length="594" mass="66233">MARGRISYQKAHGVTPEDLEAKQMKGSKVLEHREFVQVYQAYESHLADSNLLDYDDLLLRCAQLLRQHPECVSNVQSVLVDEFQDTNHIQYQLMNLFASQNRRITVVGDPDQSIYGFRSAEIKNLTRMQQLYSDTSVVLLEDNYRSSGSILSSAQDVIEQDSSRPAKRLQPTHSVGTMPVLRKLPTAEAEAQWIVLEIKRCIAMTGKLLKYSDFAILLRSAALSRQIESEMGKQGMPYRMVGGLRFFDRVEIKLLLDYLRVISQPGNTDALLRIINVPSRKIGEESIRSLMSGAEKANKPLWDFMKDVAQGRRSTEKTLSKPTSNGLGNFVGLIESSRQKLLECTDCSAPKKLLEFVIKKLSFREYLTSTYGTNEENKAREYIATSTAARQEQKPGLGFENKAKTAGTGSSGRSAVGLSQQSISGFFSKPSSQPKPNSSESAPAHCHKTPGDRNNVIGQTVDGKNKNVLPTNFSTYRPQAQRLQAARPILEPSDPNRYTWLATSSKPTEKPILRSGEEGKEISDKGEAGREWAASEIKRPQGPVGGARPATTYHTTTMSMLQSAAPVPTRRTLGIRRSMNGWEERMKRAGNQRP</sequence>
<protein>
    <recommendedName>
        <fullName evidence="7">DNA 3'-5' helicase</fullName>
        <ecNumber evidence="7">5.6.2.4</ecNumber>
    </recommendedName>
</protein>
<gene>
    <name evidence="13" type="ORF">BDV34DRAFT_90664</name>
</gene>
<dbReference type="InterPro" id="IPR027417">
    <property type="entry name" value="P-loop_NTPase"/>
</dbReference>
<dbReference type="Proteomes" id="UP000326532">
    <property type="component" value="Unassembled WGS sequence"/>
</dbReference>
<evidence type="ECO:0000259" key="12">
    <source>
        <dbReference type="PROSITE" id="PS51217"/>
    </source>
</evidence>
<evidence type="ECO:0000313" key="14">
    <source>
        <dbReference type="Proteomes" id="UP000326532"/>
    </source>
</evidence>
<dbReference type="GO" id="GO:0003677">
    <property type="term" value="F:DNA binding"/>
    <property type="evidence" value="ECO:0007669"/>
    <property type="project" value="InterPro"/>
</dbReference>
<dbReference type="GO" id="GO:0005524">
    <property type="term" value="F:ATP binding"/>
    <property type="evidence" value="ECO:0007669"/>
    <property type="project" value="UniProtKB-UniRule"/>
</dbReference>
<evidence type="ECO:0000256" key="9">
    <source>
        <dbReference type="PROSITE-ProRule" id="PRU00560"/>
    </source>
</evidence>
<evidence type="ECO:0000256" key="10">
    <source>
        <dbReference type="SAM" id="MobiDB-lite"/>
    </source>
</evidence>
<dbReference type="Gene3D" id="3.40.50.300">
    <property type="entry name" value="P-loop containing nucleotide triphosphate hydrolases"/>
    <property type="match status" value="2"/>
</dbReference>
<dbReference type="InterPro" id="IPR014016">
    <property type="entry name" value="UvrD-like_ATP-bd"/>
</dbReference>
<evidence type="ECO:0000256" key="7">
    <source>
        <dbReference type="ARBA" id="ARBA00034808"/>
    </source>
</evidence>
<evidence type="ECO:0000256" key="2">
    <source>
        <dbReference type="ARBA" id="ARBA00022801"/>
    </source>
</evidence>
<evidence type="ECO:0000256" key="5">
    <source>
        <dbReference type="ARBA" id="ARBA00023235"/>
    </source>
</evidence>
<dbReference type="Pfam" id="PF00580">
    <property type="entry name" value="UvrD-helicase"/>
    <property type="match status" value="1"/>
</dbReference>
<evidence type="ECO:0000256" key="3">
    <source>
        <dbReference type="ARBA" id="ARBA00022806"/>
    </source>
</evidence>
<dbReference type="EMBL" id="ML734965">
    <property type="protein sequence ID" value="KAB8206136.1"/>
    <property type="molecule type" value="Genomic_DNA"/>
</dbReference>
<dbReference type="AlphaFoldDB" id="A0A5N6DLX9"/>
<dbReference type="SUPFAM" id="SSF52540">
    <property type="entry name" value="P-loop containing nucleoside triphosphate hydrolases"/>
    <property type="match status" value="1"/>
</dbReference>
<evidence type="ECO:0000256" key="1">
    <source>
        <dbReference type="ARBA" id="ARBA00022741"/>
    </source>
</evidence>
<evidence type="ECO:0000313" key="13">
    <source>
        <dbReference type="EMBL" id="KAB8206136.1"/>
    </source>
</evidence>
<dbReference type="CDD" id="cd17932">
    <property type="entry name" value="DEXQc_UvrD"/>
    <property type="match status" value="1"/>
</dbReference>
<reference evidence="13 14" key="1">
    <citation type="submission" date="2019-04" db="EMBL/GenBank/DDBJ databases">
        <title>Fungal friends and foes A comparative genomics study of 23 Aspergillus species from section Flavi.</title>
        <authorList>
            <consortium name="DOE Joint Genome Institute"/>
            <person name="Kjaerbolling I."/>
            <person name="Vesth T.C."/>
            <person name="Frisvad J.C."/>
            <person name="Nybo J.L."/>
            <person name="Theobald S."/>
            <person name="Kildgaard S."/>
            <person name="Petersen T.I."/>
            <person name="Kuo A."/>
            <person name="Sato A."/>
            <person name="Lyhne E.K."/>
            <person name="Kogle M.E."/>
            <person name="Wiebenga A."/>
            <person name="Kun R.S."/>
            <person name="Lubbers R.J."/>
            <person name="Makela M.R."/>
            <person name="Barry K."/>
            <person name="Chovatia M."/>
            <person name="Clum A."/>
            <person name="Daum C."/>
            <person name="Haridas S."/>
            <person name="He G."/>
            <person name="LaButti K."/>
            <person name="Lipzen A."/>
            <person name="Mondo S."/>
            <person name="Pangilinan J."/>
            <person name="Riley R."/>
            <person name="Salamov A."/>
            <person name="Simmons B.A."/>
            <person name="Magnuson J.K."/>
            <person name="Henrissat B."/>
            <person name="Mortensen U.H."/>
            <person name="Larsen T.O."/>
            <person name="De vries R.P."/>
            <person name="Grigoriev I.V."/>
            <person name="Machida M."/>
            <person name="Baker S.E."/>
            <person name="Andersen M.R."/>
        </authorList>
    </citation>
    <scope>NUCLEOTIDE SEQUENCE [LARGE SCALE GENOMIC DNA]</scope>
    <source>
        <strain evidence="13 14">CBS 117618</strain>
    </source>
</reference>
<dbReference type="OMA" id="EWAASEI"/>
<dbReference type="PROSITE" id="PS51217">
    <property type="entry name" value="UVRD_HELICASE_CTER"/>
    <property type="match status" value="1"/>
</dbReference>
<dbReference type="GO" id="GO:0005634">
    <property type="term" value="C:nucleus"/>
    <property type="evidence" value="ECO:0007669"/>
    <property type="project" value="TreeGrafter"/>
</dbReference>
<comment type="catalytic activity">
    <reaction evidence="6">
        <text>Couples ATP hydrolysis with the unwinding of duplex DNA by translocating in the 3'-5' direction.</text>
        <dbReference type="EC" id="5.6.2.4"/>
    </reaction>
</comment>
<dbReference type="Pfam" id="PF13361">
    <property type="entry name" value="UvrD_C"/>
    <property type="match status" value="1"/>
</dbReference>
<feature type="compositionally biased region" description="Low complexity" evidence="10">
    <location>
        <begin position="424"/>
        <end position="441"/>
    </location>
</feature>
<keyword evidence="3 9" id="KW-0347">Helicase</keyword>
<dbReference type="PANTHER" id="PTHR11070:SF2">
    <property type="entry name" value="ATP-DEPENDENT DNA HELICASE SRS2"/>
    <property type="match status" value="1"/>
</dbReference>
<comment type="catalytic activity">
    <reaction evidence="8">
        <text>ATP + H2O = ADP + phosphate + H(+)</text>
        <dbReference type="Rhea" id="RHEA:13065"/>
        <dbReference type="ChEBI" id="CHEBI:15377"/>
        <dbReference type="ChEBI" id="CHEBI:15378"/>
        <dbReference type="ChEBI" id="CHEBI:30616"/>
        <dbReference type="ChEBI" id="CHEBI:43474"/>
        <dbReference type="ChEBI" id="CHEBI:456216"/>
        <dbReference type="EC" id="5.6.2.4"/>
    </reaction>
</comment>
<dbReference type="InterPro" id="IPR014017">
    <property type="entry name" value="DNA_helicase_UvrD-like_C"/>
</dbReference>
<evidence type="ECO:0000256" key="8">
    <source>
        <dbReference type="ARBA" id="ARBA00048988"/>
    </source>
</evidence>
<dbReference type="GO" id="GO:0016787">
    <property type="term" value="F:hydrolase activity"/>
    <property type="evidence" value="ECO:0007669"/>
    <property type="project" value="UniProtKB-UniRule"/>
</dbReference>
<dbReference type="Gene3D" id="1.10.486.10">
    <property type="entry name" value="PCRA, domain 4"/>
    <property type="match status" value="1"/>
</dbReference>
<evidence type="ECO:0000256" key="4">
    <source>
        <dbReference type="ARBA" id="ARBA00022840"/>
    </source>
</evidence>
<feature type="domain" description="UvrD-like helicase C-terminal" evidence="12">
    <location>
        <begin position="148"/>
        <end position="417"/>
    </location>
</feature>
<dbReference type="GO" id="GO:0043138">
    <property type="term" value="F:3'-5' DNA helicase activity"/>
    <property type="evidence" value="ECO:0007669"/>
    <property type="project" value="UniProtKB-EC"/>
</dbReference>
<dbReference type="PROSITE" id="PS51198">
    <property type="entry name" value="UVRD_HELICASE_ATP_BIND"/>
    <property type="match status" value="1"/>
</dbReference>
<comment type="caution">
    <text evidence="9">Lacks conserved residue(s) required for the propagation of feature annotation.</text>
</comment>
<keyword evidence="5" id="KW-0413">Isomerase</keyword>
<dbReference type="PANTHER" id="PTHR11070">
    <property type="entry name" value="UVRD / RECB / PCRA DNA HELICASE FAMILY MEMBER"/>
    <property type="match status" value="1"/>
</dbReference>